<dbReference type="OrthoDB" id="2121828at2759"/>
<evidence type="ECO:0000256" key="5">
    <source>
        <dbReference type="SAM" id="SignalP"/>
    </source>
</evidence>
<evidence type="ECO:0000259" key="8">
    <source>
        <dbReference type="Pfam" id="PF07732"/>
    </source>
</evidence>
<dbReference type="InterPro" id="IPR002355">
    <property type="entry name" value="Cu_oxidase_Cu_BS"/>
</dbReference>
<dbReference type="CDD" id="cd13854">
    <property type="entry name" value="CuRO_1_MaLCC_like"/>
    <property type="match status" value="1"/>
</dbReference>
<dbReference type="Pfam" id="PF07732">
    <property type="entry name" value="Cu-oxidase_3"/>
    <property type="match status" value="1"/>
</dbReference>
<dbReference type="PANTHER" id="PTHR11709">
    <property type="entry name" value="MULTI-COPPER OXIDASE"/>
    <property type="match status" value="1"/>
</dbReference>
<dbReference type="Pfam" id="PF00394">
    <property type="entry name" value="Cu-oxidase"/>
    <property type="match status" value="1"/>
</dbReference>
<sequence length="606" mass="65481">MLAIVKQAGLLALLAPSLLVAALPRVEVPWKRDGISGRDSSHFSEVSDIHLRDSTCKNAARTRSCWSNGYSVSTDMDLKWPTTGVTRTYTLTITNVTNFAPDGFGRPMMLINNQYPGPVITADWGDTLSITVINQLENNGTSIHWHGLRQLHSNQMDGTNGLTECPIAPGQTKTYTFQATQYGTSWYHSHYSVQYAEGIVGTIQINGPATANYDIDLGPLPITDWFHTPAFTVNAAALHAGGPPTSDNILVNGSMTSSSGGAYAKTTLTPGKKHLLRIVNTGINQFLHVSLDSHPFTVIAADFVPIVPYTTTSIVLGVGQRYDVIINANNTVANYWLRVGTGGGQCDGPNANAANIRSIFSYVGAPAGNPNSSGITLPTGCGDETNVVPYVKTNVPSQLPKKLGLTFSQTAAKNNLVQWLINSTAILIDWEKPTLQYVIDGNTSFPATDNVYTVGAGWQYWMIQAAADDPPLPHPIHLHGHDFYVLGQGSGQWGGDVSTLSLTNPIRRDTATLPANGYLILAFESDNPGAWLMHCHIPFHISAGLGLQFLERESEILGSIGSLDDFKNGCKSWDTYENSITAFDMGDSGLKRRSEPMSMLIDAPRS</sequence>
<name>A0A6A6QI95_9PEZI</name>
<protein>
    <recommendedName>
        <fullName evidence="11">Laccase</fullName>
    </recommendedName>
</protein>
<dbReference type="InterPro" id="IPR045087">
    <property type="entry name" value="Cu-oxidase_fam"/>
</dbReference>
<feature type="domain" description="Plastocyanin-like" evidence="7">
    <location>
        <begin position="434"/>
        <end position="553"/>
    </location>
</feature>
<dbReference type="EMBL" id="MU004194">
    <property type="protein sequence ID" value="KAF2492158.1"/>
    <property type="molecule type" value="Genomic_DNA"/>
</dbReference>
<dbReference type="FunFam" id="2.60.40.420:FF:000045">
    <property type="entry name" value="Laccase 2"/>
    <property type="match status" value="1"/>
</dbReference>
<dbReference type="InterPro" id="IPR011707">
    <property type="entry name" value="Cu-oxidase-like_N"/>
</dbReference>
<dbReference type="CDD" id="cd13901">
    <property type="entry name" value="CuRO_3_MaLCC_like"/>
    <property type="match status" value="1"/>
</dbReference>
<dbReference type="InterPro" id="IPR011706">
    <property type="entry name" value="Cu-oxidase_C"/>
</dbReference>
<dbReference type="FunFam" id="2.60.40.420:FF:000021">
    <property type="entry name" value="Extracellular dihydrogeodin oxidase/laccase"/>
    <property type="match status" value="1"/>
</dbReference>
<dbReference type="InterPro" id="IPR008972">
    <property type="entry name" value="Cupredoxin"/>
</dbReference>
<organism evidence="9 10">
    <name type="scientific">Lophium mytilinum</name>
    <dbReference type="NCBI Taxonomy" id="390894"/>
    <lineage>
        <taxon>Eukaryota</taxon>
        <taxon>Fungi</taxon>
        <taxon>Dikarya</taxon>
        <taxon>Ascomycota</taxon>
        <taxon>Pezizomycotina</taxon>
        <taxon>Dothideomycetes</taxon>
        <taxon>Pleosporomycetidae</taxon>
        <taxon>Mytilinidiales</taxon>
        <taxon>Mytilinidiaceae</taxon>
        <taxon>Lophium</taxon>
    </lineage>
</organism>
<gene>
    <name evidence="9" type="ORF">BU16DRAFT_105279</name>
</gene>
<dbReference type="GO" id="GO:0005507">
    <property type="term" value="F:copper ion binding"/>
    <property type="evidence" value="ECO:0007669"/>
    <property type="project" value="InterPro"/>
</dbReference>
<dbReference type="InterPro" id="IPR001117">
    <property type="entry name" value="Cu-oxidase_2nd"/>
</dbReference>
<feature type="domain" description="Plastocyanin-like" evidence="6">
    <location>
        <begin position="219"/>
        <end position="364"/>
    </location>
</feature>
<dbReference type="InterPro" id="IPR033138">
    <property type="entry name" value="Cu_oxidase_CS"/>
</dbReference>
<feature type="chain" id="PRO_5025673248" description="Laccase" evidence="5">
    <location>
        <begin position="23"/>
        <end position="606"/>
    </location>
</feature>
<evidence type="ECO:0000259" key="6">
    <source>
        <dbReference type="Pfam" id="PF00394"/>
    </source>
</evidence>
<keyword evidence="10" id="KW-1185">Reference proteome</keyword>
<evidence type="ECO:0008006" key="11">
    <source>
        <dbReference type="Google" id="ProtNLM"/>
    </source>
</evidence>
<dbReference type="GO" id="GO:0016491">
    <property type="term" value="F:oxidoreductase activity"/>
    <property type="evidence" value="ECO:0007669"/>
    <property type="project" value="UniProtKB-KW"/>
</dbReference>
<keyword evidence="5" id="KW-0732">Signal</keyword>
<dbReference type="PROSITE" id="PS00080">
    <property type="entry name" value="MULTICOPPER_OXIDASE2"/>
    <property type="match status" value="1"/>
</dbReference>
<accession>A0A6A6QI95</accession>
<dbReference type="SUPFAM" id="SSF49503">
    <property type="entry name" value="Cupredoxins"/>
    <property type="match status" value="3"/>
</dbReference>
<evidence type="ECO:0000313" key="10">
    <source>
        <dbReference type="Proteomes" id="UP000799750"/>
    </source>
</evidence>
<evidence type="ECO:0000256" key="1">
    <source>
        <dbReference type="ARBA" id="ARBA00010609"/>
    </source>
</evidence>
<dbReference type="PROSITE" id="PS00079">
    <property type="entry name" value="MULTICOPPER_OXIDASE1"/>
    <property type="match status" value="1"/>
</dbReference>
<dbReference type="Pfam" id="PF07731">
    <property type="entry name" value="Cu-oxidase_2"/>
    <property type="match status" value="1"/>
</dbReference>
<proteinExistence type="inferred from homology"/>
<keyword evidence="4" id="KW-0186">Copper</keyword>
<evidence type="ECO:0000259" key="7">
    <source>
        <dbReference type="Pfam" id="PF07731"/>
    </source>
</evidence>
<feature type="signal peptide" evidence="5">
    <location>
        <begin position="1"/>
        <end position="22"/>
    </location>
</feature>
<keyword evidence="2" id="KW-0479">Metal-binding</keyword>
<dbReference type="AlphaFoldDB" id="A0A6A6QI95"/>
<evidence type="ECO:0000313" key="9">
    <source>
        <dbReference type="EMBL" id="KAF2492158.1"/>
    </source>
</evidence>
<dbReference type="Proteomes" id="UP000799750">
    <property type="component" value="Unassembled WGS sequence"/>
</dbReference>
<feature type="domain" description="Plastocyanin-like" evidence="8">
    <location>
        <begin position="98"/>
        <end position="208"/>
    </location>
</feature>
<dbReference type="CDD" id="cd13880">
    <property type="entry name" value="CuRO_2_MaLCC_like"/>
    <property type="match status" value="1"/>
</dbReference>
<evidence type="ECO:0000256" key="3">
    <source>
        <dbReference type="ARBA" id="ARBA00023002"/>
    </source>
</evidence>
<evidence type="ECO:0000256" key="2">
    <source>
        <dbReference type="ARBA" id="ARBA00022723"/>
    </source>
</evidence>
<dbReference type="PANTHER" id="PTHR11709:SF71">
    <property type="entry name" value="OXIDOREDUCTASE TPCJ"/>
    <property type="match status" value="1"/>
</dbReference>
<reference evidence="9" key="1">
    <citation type="journal article" date="2020" name="Stud. Mycol.">
        <title>101 Dothideomycetes genomes: a test case for predicting lifestyles and emergence of pathogens.</title>
        <authorList>
            <person name="Haridas S."/>
            <person name="Albert R."/>
            <person name="Binder M."/>
            <person name="Bloem J."/>
            <person name="Labutti K."/>
            <person name="Salamov A."/>
            <person name="Andreopoulos B."/>
            <person name="Baker S."/>
            <person name="Barry K."/>
            <person name="Bills G."/>
            <person name="Bluhm B."/>
            <person name="Cannon C."/>
            <person name="Castanera R."/>
            <person name="Culley D."/>
            <person name="Daum C."/>
            <person name="Ezra D."/>
            <person name="Gonzalez J."/>
            <person name="Henrissat B."/>
            <person name="Kuo A."/>
            <person name="Liang C."/>
            <person name="Lipzen A."/>
            <person name="Lutzoni F."/>
            <person name="Magnuson J."/>
            <person name="Mondo S."/>
            <person name="Nolan M."/>
            <person name="Ohm R."/>
            <person name="Pangilinan J."/>
            <person name="Park H.-J."/>
            <person name="Ramirez L."/>
            <person name="Alfaro M."/>
            <person name="Sun H."/>
            <person name="Tritt A."/>
            <person name="Yoshinaga Y."/>
            <person name="Zwiers L.-H."/>
            <person name="Turgeon B."/>
            <person name="Goodwin S."/>
            <person name="Spatafora J."/>
            <person name="Crous P."/>
            <person name="Grigoriev I."/>
        </authorList>
    </citation>
    <scope>NUCLEOTIDE SEQUENCE</scope>
    <source>
        <strain evidence="9">CBS 269.34</strain>
    </source>
</reference>
<dbReference type="Gene3D" id="2.60.40.420">
    <property type="entry name" value="Cupredoxins - blue copper proteins"/>
    <property type="match status" value="3"/>
</dbReference>
<evidence type="ECO:0000256" key="4">
    <source>
        <dbReference type="ARBA" id="ARBA00023008"/>
    </source>
</evidence>
<keyword evidence="3" id="KW-0560">Oxidoreductase</keyword>
<comment type="similarity">
    <text evidence="1">Belongs to the multicopper oxidase family.</text>
</comment>